<keyword evidence="1" id="KW-0472">Membrane</keyword>
<protein>
    <submittedName>
        <fullName evidence="2">Uncharacterized protein</fullName>
    </submittedName>
</protein>
<dbReference type="Proteomes" id="UP000248057">
    <property type="component" value="Unassembled WGS sequence"/>
</dbReference>
<keyword evidence="1" id="KW-1133">Transmembrane helix</keyword>
<reference evidence="2 3" key="1">
    <citation type="submission" date="2018-05" db="EMBL/GenBank/DDBJ databases">
        <title>Genomic Encyclopedia of Type Strains, Phase IV (KMG-IV): sequencing the most valuable type-strain genomes for metagenomic binning, comparative biology and taxonomic classification.</title>
        <authorList>
            <person name="Goeker M."/>
        </authorList>
    </citation>
    <scope>NUCLEOTIDE SEQUENCE [LARGE SCALE GENOMIC DNA]</scope>
    <source>
        <strain evidence="2 3">DSM 24995</strain>
    </source>
</reference>
<dbReference type="GeneID" id="86065319"/>
<feature type="transmembrane region" description="Helical" evidence="1">
    <location>
        <begin position="9"/>
        <end position="29"/>
    </location>
</feature>
<evidence type="ECO:0000256" key="1">
    <source>
        <dbReference type="SAM" id="Phobius"/>
    </source>
</evidence>
<accession>A0A2V3XZ53</accession>
<dbReference type="AlphaFoldDB" id="A0A2V3XZ53"/>
<keyword evidence="3" id="KW-1185">Reference proteome</keyword>
<evidence type="ECO:0000313" key="3">
    <source>
        <dbReference type="Proteomes" id="UP000248057"/>
    </source>
</evidence>
<name>A0A2V3XZ53_9FIRM</name>
<dbReference type="EMBL" id="QJKD01000014">
    <property type="protein sequence ID" value="PXX49236.1"/>
    <property type="molecule type" value="Genomic_DNA"/>
</dbReference>
<evidence type="ECO:0000313" key="2">
    <source>
        <dbReference type="EMBL" id="PXX49236.1"/>
    </source>
</evidence>
<gene>
    <name evidence="2" type="ORF">DFR60_11425</name>
</gene>
<organism evidence="2 3">
    <name type="scientific">Hungatella effluvii</name>
    <dbReference type="NCBI Taxonomy" id="1096246"/>
    <lineage>
        <taxon>Bacteria</taxon>
        <taxon>Bacillati</taxon>
        <taxon>Bacillota</taxon>
        <taxon>Clostridia</taxon>
        <taxon>Lachnospirales</taxon>
        <taxon>Lachnospiraceae</taxon>
        <taxon>Hungatella</taxon>
    </lineage>
</organism>
<comment type="caution">
    <text evidence="2">The sequence shown here is derived from an EMBL/GenBank/DDBJ whole genome shotgun (WGS) entry which is preliminary data.</text>
</comment>
<keyword evidence="1" id="KW-0812">Transmembrane</keyword>
<sequence length="44" mass="4983">MILLKNRMVLGMLCIAISLVICFLIAPMFNKSISHKTQYDADLL</sequence>
<dbReference type="RefSeq" id="WP_341457992.1">
    <property type="nucleotide sequence ID" value="NZ_QJKD01000014.1"/>
</dbReference>
<proteinExistence type="predicted"/>